<name>A0A4R8UR65_9MICO</name>
<reference evidence="2 3" key="1">
    <citation type="submission" date="2019-03" db="EMBL/GenBank/DDBJ databases">
        <title>Genomics of glacier-inhabiting Cryobacterium strains.</title>
        <authorList>
            <person name="Liu Q."/>
            <person name="Xin Y.-H."/>
        </authorList>
    </citation>
    <scope>NUCLEOTIDE SEQUENCE [LARGE SCALE GENOMIC DNA]</scope>
    <source>
        <strain evidence="2 3">HLT2-23</strain>
    </source>
</reference>
<dbReference type="Proteomes" id="UP000298173">
    <property type="component" value="Unassembled WGS sequence"/>
</dbReference>
<sequence length="62" mass="7061">MLVLMLNGILLIPLMRRLHLMPTTTRFQDLRAGQRAHLLLGLTISQTCWWTTIVVGFINSSP</sequence>
<feature type="transmembrane region" description="Helical" evidence="1">
    <location>
        <begin position="36"/>
        <end position="58"/>
    </location>
</feature>
<dbReference type="OrthoDB" id="4350935at2"/>
<accession>A0A4R8UR65</accession>
<evidence type="ECO:0000313" key="2">
    <source>
        <dbReference type="EMBL" id="TFB69593.1"/>
    </source>
</evidence>
<dbReference type="EMBL" id="SOEY01000030">
    <property type="protein sequence ID" value="TFB69593.1"/>
    <property type="molecule type" value="Genomic_DNA"/>
</dbReference>
<evidence type="ECO:0000313" key="3">
    <source>
        <dbReference type="Proteomes" id="UP000298173"/>
    </source>
</evidence>
<keyword evidence="3" id="KW-1185">Reference proteome</keyword>
<dbReference type="RefSeq" id="WP_134504144.1">
    <property type="nucleotide sequence ID" value="NZ_SOEY01000030.1"/>
</dbReference>
<keyword evidence="1" id="KW-0472">Membrane</keyword>
<protein>
    <submittedName>
        <fullName evidence="2">Uncharacterized protein</fullName>
    </submittedName>
</protein>
<organism evidence="2 3">
    <name type="scientific">Cryobacterium glaciale</name>
    <dbReference type="NCBI Taxonomy" id="1259145"/>
    <lineage>
        <taxon>Bacteria</taxon>
        <taxon>Bacillati</taxon>
        <taxon>Actinomycetota</taxon>
        <taxon>Actinomycetes</taxon>
        <taxon>Micrococcales</taxon>
        <taxon>Microbacteriaceae</taxon>
        <taxon>Cryobacterium</taxon>
    </lineage>
</organism>
<keyword evidence="1" id="KW-1133">Transmembrane helix</keyword>
<gene>
    <name evidence="2" type="ORF">E3O06_14780</name>
</gene>
<proteinExistence type="predicted"/>
<evidence type="ECO:0000256" key="1">
    <source>
        <dbReference type="SAM" id="Phobius"/>
    </source>
</evidence>
<keyword evidence="1" id="KW-0812">Transmembrane</keyword>
<dbReference type="AlphaFoldDB" id="A0A4R8UR65"/>
<comment type="caution">
    <text evidence="2">The sequence shown here is derived from an EMBL/GenBank/DDBJ whole genome shotgun (WGS) entry which is preliminary data.</text>
</comment>